<proteinExistence type="predicted"/>
<evidence type="ECO:0000256" key="1">
    <source>
        <dbReference type="SAM" id="MobiDB-lite"/>
    </source>
</evidence>
<sequence>MGSMVPLSLTQCSFSTLTFGPVPCVSGQSHHGSMMALLHVPVMGGRLPRLGGIESEGRGSGVTDGSEVSAGGHRDGDCCDWVLLLEGSQEGRL</sequence>
<dbReference type="AlphaFoldDB" id="A0A4Z2I521"/>
<protein>
    <submittedName>
        <fullName evidence="2">Uncharacterized protein</fullName>
    </submittedName>
</protein>
<feature type="region of interest" description="Disordered" evidence="1">
    <location>
        <begin position="49"/>
        <end position="75"/>
    </location>
</feature>
<evidence type="ECO:0000313" key="2">
    <source>
        <dbReference type="EMBL" id="TNN72352.1"/>
    </source>
</evidence>
<dbReference type="Proteomes" id="UP000314294">
    <property type="component" value="Unassembled WGS sequence"/>
</dbReference>
<dbReference type="EMBL" id="SRLO01000138">
    <property type="protein sequence ID" value="TNN72352.1"/>
    <property type="molecule type" value="Genomic_DNA"/>
</dbReference>
<keyword evidence="3" id="KW-1185">Reference proteome</keyword>
<evidence type="ECO:0000313" key="3">
    <source>
        <dbReference type="Proteomes" id="UP000314294"/>
    </source>
</evidence>
<comment type="caution">
    <text evidence="2">The sequence shown here is derived from an EMBL/GenBank/DDBJ whole genome shotgun (WGS) entry which is preliminary data.</text>
</comment>
<name>A0A4Z2I521_9TELE</name>
<organism evidence="2 3">
    <name type="scientific">Liparis tanakae</name>
    <name type="common">Tanaka's snailfish</name>
    <dbReference type="NCBI Taxonomy" id="230148"/>
    <lineage>
        <taxon>Eukaryota</taxon>
        <taxon>Metazoa</taxon>
        <taxon>Chordata</taxon>
        <taxon>Craniata</taxon>
        <taxon>Vertebrata</taxon>
        <taxon>Euteleostomi</taxon>
        <taxon>Actinopterygii</taxon>
        <taxon>Neopterygii</taxon>
        <taxon>Teleostei</taxon>
        <taxon>Neoteleostei</taxon>
        <taxon>Acanthomorphata</taxon>
        <taxon>Eupercaria</taxon>
        <taxon>Perciformes</taxon>
        <taxon>Cottioidei</taxon>
        <taxon>Cottales</taxon>
        <taxon>Liparidae</taxon>
        <taxon>Liparis</taxon>
    </lineage>
</organism>
<accession>A0A4Z2I521</accession>
<reference evidence="2 3" key="1">
    <citation type="submission" date="2019-03" db="EMBL/GenBank/DDBJ databases">
        <title>First draft genome of Liparis tanakae, snailfish: a comprehensive survey of snailfish specific genes.</title>
        <authorList>
            <person name="Kim W."/>
            <person name="Song I."/>
            <person name="Jeong J.-H."/>
            <person name="Kim D."/>
            <person name="Kim S."/>
            <person name="Ryu S."/>
            <person name="Song J.Y."/>
            <person name="Lee S.K."/>
        </authorList>
    </citation>
    <scope>NUCLEOTIDE SEQUENCE [LARGE SCALE GENOMIC DNA]</scope>
    <source>
        <tissue evidence="2">Muscle</tissue>
    </source>
</reference>
<gene>
    <name evidence="2" type="ORF">EYF80_017391</name>
</gene>